<dbReference type="InterPro" id="IPR006091">
    <property type="entry name" value="Acyl-CoA_Oxase/DH_mid-dom"/>
</dbReference>
<dbReference type="InterPro" id="IPR036250">
    <property type="entry name" value="AcylCo_DH-like_C"/>
</dbReference>
<dbReference type="PANTHER" id="PTHR42803">
    <property type="entry name" value="ACYL-COA DEHYDROGENASE"/>
    <property type="match status" value="1"/>
</dbReference>
<keyword evidence="5 6" id="KW-0560">Oxidoreductase</keyword>
<dbReference type="InterPro" id="IPR025878">
    <property type="entry name" value="Acyl-CoA_dh-like_C_dom"/>
</dbReference>
<dbReference type="SUPFAM" id="SSF47203">
    <property type="entry name" value="Acyl-CoA dehydrogenase C-terminal domain-like"/>
    <property type="match status" value="1"/>
</dbReference>
<dbReference type="Pfam" id="PF02770">
    <property type="entry name" value="Acyl-CoA_dh_M"/>
    <property type="match status" value="1"/>
</dbReference>
<dbReference type="Proteomes" id="UP000218675">
    <property type="component" value="Unassembled WGS sequence"/>
</dbReference>
<proteinExistence type="inferred from homology"/>
<comment type="cofactor">
    <cofactor evidence="1 6">
        <name>FAD</name>
        <dbReference type="ChEBI" id="CHEBI:57692"/>
    </cofactor>
</comment>
<feature type="domain" description="Acyl-CoA oxidase/dehydrogenase middle" evidence="8">
    <location>
        <begin position="162"/>
        <end position="268"/>
    </location>
</feature>
<dbReference type="Pfam" id="PF00441">
    <property type="entry name" value="Acyl-CoA_dh_1"/>
    <property type="match status" value="1"/>
</dbReference>
<dbReference type="InterPro" id="IPR046373">
    <property type="entry name" value="Acyl-CoA_Oxase/DH_mid-dom_sf"/>
</dbReference>
<dbReference type="Pfam" id="PF12806">
    <property type="entry name" value="Acyl-CoA_dh_C"/>
    <property type="match status" value="1"/>
</dbReference>
<keyword evidence="4 6" id="KW-0274">FAD</keyword>
<feature type="domain" description="Acyl-CoA dehydrogenase/oxidase N-terminal" evidence="9">
    <location>
        <begin position="80"/>
        <end position="156"/>
    </location>
</feature>
<gene>
    <name evidence="11" type="ORF">CK497_01745</name>
</gene>
<dbReference type="InterPro" id="IPR009100">
    <property type="entry name" value="AcylCoA_DH/oxidase_NM_dom_sf"/>
</dbReference>
<dbReference type="InterPro" id="IPR009075">
    <property type="entry name" value="AcylCo_DH/oxidase_C"/>
</dbReference>
<comment type="similarity">
    <text evidence="2 6">Belongs to the acyl-CoA dehydrogenase family.</text>
</comment>
<sequence length="596" mass="63535">MNYYAAPVRDLRFVLEELLAHRSLALPGFEEATPDLVEAVLEEAAKLAGDVWGPLNSVGDRQGAKRHTDGSVTTSEGFAAAYQAYVEGGWNGIGVSEALGGQNLPEVVASAVQEMLHGANMALGLCPMLTAGAIEALAHHGSETLKTTYLPKLVEGTWTGTMNLTEPQAGSDLSKVRTKAIPEGDHYRISGQKIYITWGEHDAAENIIHLVLARKPDAPEGNKGISLFLVPKFMVNADGSLGERNDVTCASIEHKLGIHGSPTCTLSFGENDGAIGYLVGEEGRGLNHMFTMMNEARHKVGIQGIGVAERACQHAFAYALDRTQGRAPKSRGGNECTISDHLDVRRMLLSMRARTDALRALALYCAGQLDLARHSESDSERQTAQACADVLIPIVKSFSTDQAVDIASMGIQVHGGMGYVEETGAAQLLRDARIAPIYEGTNGIQALDLAGRKLQRDGGAALSALIDEVQKTAETMRSEPSLAGMGSALAVGADDLRAAMQLVLEQGSDPETGQDAVQAYATPLLNLAGHVLCAWQMGNAALHATRALQKGSDEPFYRVKLSSANFVITQWLPAGRAQRAVIEAGMQCLSEFELTP</sequence>
<dbReference type="InterPro" id="IPR013786">
    <property type="entry name" value="AcylCoA_DH/ox_N"/>
</dbReference>
<evidence type="ECO:0000259" key="7">
    <source>
        <dbReference type="Pfam" id="PF00441"/>
    </source>
</evidence>
<organism evidence="11 12">
    <name type="scientific">Vreelandella alkaliphila</name>
    <dbReference type="NCBI Taxonomy" id="272774"/>
    <lineage>
        <taxon>Bacteria</taxon>
        <taxon>Pseudomonadati</taxon>
        <taxon>Pseudomonadota</taxon>
        <taxon>Gammaproteobacteria</taxon>
        <taxon>Oceanospirillales</taxon>
        <taxon>Halomonadaceae</taxon>
        <taxon>Vreelandella</taxon>
    </lineage>
</organism>
<evidence type="ECO:0000313" key="11">
    <source>
        <dbReference type="EMBL" id="PAU73351.1"/>
    </source>
</evidence>
<evidence type="ECO:0000256" key="2">
    <source>
        <dbReference type="ARBA" id="ARBA00009347"/>
    </source>
</evidence>
<dbReference type="EMBL" id="NSKA01000001">
    <property type="protein sequence ID" value="PAU73351.1"/>
    <property type="molecule type" value="Genomic_DNA"/>
</dbReference>
<dbReference type="InterPro" id="IPR052166">
    <property type="entry name" value="Diverse_Acyl-CoA_DH"/>
</dbReference>
<dbReference type="SUPFAM" id="SSF56645">
    <property type="entry name" value="Acyl-CoA dehydrogenase NM domain-like"/>
    <property type="match status" value="1"/>
</dbReference>
<dbReference type="Pfam" id="PF02771">
    <property type="entry name" value="Acyl-CoA_dh_N"/>
    <property type="match status" value="1"/>
</dbReference>
<evidence type="ECO:0000256" key="4">
    <source>
        <dbReference type="ARBA" id="ARBA00022827"/>
    </source>
</evidence>
<dbReference type="RefSeq" id="WP_095602470.1">
    <property type="nucleotide sequence ID" value="NZ_NSKA01000001.1"/>
</dbReference>
<dbReference type="Gene3D" id="2.40.110.10">
    <property type="entry name" value="Butyryl-CoA Dehydrogenase, subunit A, domain 2"/>
    <property type="match status" value="1"/>
</dbReference>
<dbReference type="InterPro" id="IPR037069">
    <property type="entry name" value="AcylCoA_DH/ox_N_sf"/>
</dbReference>
<comment type="caution">
    <text evidence="11">The sequence shown here is derived from an EMBL/GenBank/DDBJ whole genome shotgun (WGS) entry which is preliminary data.</text>
</comment>
<evidence type="ECO:0000259" key="8">
    <source>
        <dbReference type="Pfam" id="PF02770"/>
    </source>
</evidence>
<evidence type="ECO:0000313" key="12">
    <source>
        <dbReference type="Proteomes" id="UP000218675"/>
    </source>
</evidence>
<feature type="domain" description="Acyl-CoA dehydrogenase/oxidase C-terminal" evidence="7">
    <location>
        <begin position="283"/>
        <end position="452"/>
    </location>
</feature>
<evidence type="ECO:0000256" key="1">
    <source>
        <dbReference type="ARBA" id="ARBA00001974"/>
    </source>
</evidence>
<evidence type="ECO:0000256" key="6">
    <source>
        <dbReference type="RuleBase" id="RU362125"/>
    </source>
</evidence>
<keyword evidence="12" id="KW-1185">Reference proteome</keyword>
<evidence type="ECO:0000259" key="10">
    <source>
        <dbReference type="Pfam" id="PF12806"/>
    </source>
</evidence>
<dbReference type="Gene3D" id="1.10.540.10">
    <property type="entry name" value="Acyl-CoA dehydrogenase/oxidase, N-terminal domain"/>
    <property type="match status" value="1"/>
</dbReference>
<protein>
    <submittedName>
        <fullName evidence="11">Acyl-CoA dehydrogenase</fullName>
    </submittedName>
</protein>
<accession>A0ABX4HLF6</accession>
<evidence type="ECO:0000259" key="9">
    <source>
        <dbReference type="Pfam" id="PF02771"/>
    </source>
</evidence>
<evidence type="ECO:0000256" key="3">
    <source>
        <dbReference type="ARBA" id="ARBA00022630"/>
    </source>
</evidence>
<dbReference type="PANTHER" id="PTHR42803:SF1">
    <property type="entry name" value="BROAD-SPECIFICITY LINEAR ACYL-COA DEHYDROGENASE FADE5"/>
    <property type="match status" value="1"/>
</dbReference>
<reference evidence="11 12" key="1">
    <citation type="submission" date="2017-08" db="EMBL/GenBank/DDBJ databases">
        <title>Halomonas binhaiensis sp. nov., isolated from saline alkaline soil.</title>
        <authorList>
            <person name="Wang D."/>
            <person name="Zhang G."/>
        </authorList>
    </citation>
    <scope>NUCLEOTIDE SEQUENCE [LARGE SCALE GENOMIC DNA]</scope>
    <source>
        <strain evidence="11 12">WN018</strain>
    </source>
</reference>
<keyword evidence="3 6" id="KW-0285">Flavoprotein</keyword>
<feature type="domain" description="Acetyl-CoA dehydrogenase-like C-terminal" evidence="10">
    <location>
        <begin position="465"/>
        <end position="591"/>
    </location>
</feature>
<name>A0ABX4HLF6_9GAMM</name>
<dbReference type="Gene3D" id="1.20.140.10">
    <property type="entry name" value="Butyryl-CoA Dehydrogenase, subunit A, domain 3"/>
    <property type="match status" value="1"/>
</dbReference>
<evidence type="ECO:0000256" key="5">
    <source>
        <dbReference type="ARBA" id="ARBA00023002"/>
    </source>
</evidence>